<keyword evidence="2" id="KW-1185">Reference proteome</keyword>
<feature type="non-terminal residue" evidence="1">
    <location>
        <position position="54"/>
    </location>
</feature>
<evidence type="ECO:0000313" key="2">
    <source>
        <dbReference type="Proteomes" id="UP000265520"/>
    </source>
</evidence>
<sequence>MAGVTVWLQSQLKNLNQADHQLLSQVLELGQWRRYLKMPNLQAVVKSQKGQTRY</sequence>
<proteinExistence type="predicted"/>
<evidence type="ECO:0000313" key="1">
    <source>
        <dbReference type="EMBL" id="MCI81987.1"/>
    </source>
</evidence>
<comment type="caution">
    <text evidence="1">The sequence shown here is derived from an EMBL/GenBank/DDBJ whole genome shotgun (WGS) entry which is preliminary data.</text>
</comment>
<organism evidence="1 2">
    <name type="scientific">Trifolium medium</name>
    <dbReference type="NCBI Taxonomy" id="97028"/>
    <lineage>
        <taxon>Eukaryota</taxon>
        <taxon>Viridiplantae</taxon>
        <taxon>Streptophyta</taxon>
        <taxon>Embryophyta</taxon>
        <taxon>Tracheophyta</taxon>
        <taxon>Spermatophyta</taxon>
        <taxon>Magnoliopsida</taxon>
        <taxon>eudicotyledons</taxon>
        <taxon>Gunneridae</taxon>
        <taxon>Pentapetalae</taxon>
        <taxon>rosids</taxon>
        <taxon>fabids</taxon>
        <taxon>Fabales</taxon>
        <taxon>Fabaceae</taxon>
        <taxon>Papilionoideae</taxon>
        <taxon>50 kb inversion clade</taxon>
        <taxon>NPAAA clade</taxon>
        <taxon>Hologalegina</taxon>
        <taxon>IRL clade</taxon>
        <taxon>Trifolieae</taxon>
        <taxon>Trifolium</taxon>
    </lineage>
</organism>
<dbReference type="AlphaFoldDB" id="A0A392V1J5"/>
<dbReference type="EMBL" id="LXQA011032134">
    <property type="protein sequence ID" value="MCI81987.1"/>
    <property type="molecule type" value="Genomic_DNA"/>
</dbReference>
<protein>
    <submittedName>
        <fullName evidence="1">Uncharacterized protein</fullName>
    </submittedName>
</protein>
<name>A0A392V1J5_9FABA</name>
<dbReference type="Proteomes" id="UP000265520">
    <property type="component" value="Unassembled WGS sequence"/>
</dbReference>
<reference evidence="1 2" key="1">
    <citation type="journal article" date="2018" name="Front. Plant Sci.">
        <title>Red Clover (Trifolium pratense) and Zigzag Clover (T. medium) - A Picture of Genomic Similarities and Differences.</title>
        <authorList>
            <person name="Dluhosova J."/>
            <person name="Istvanek J."/>
            <person name="Nedelnik J."/>
            <person name="Repkova J."/>
        </authorList>
    </citation>
    <scope>NUCLEOTIDE SEQUENCE [LARGE SCALE GENOMIC DNA]</scope>
    <source>
        <strain evidence="2">cv. 10/8</strain>
        <tissue evidence="1">Leaf</tissue>
    </source>
</reference>
<accession>A0A392V1J5</accession>